<dbReference type="Proteomes" id="UP001207252">
    <property type="component" value="Unassembled WGS sequence"/>
</dbReference>
<dbReference type="EMBL" id="JAOXHJ010000002">
    <property type="protein sequence ID" value="MCV3753994.1"/>
    <property type="molecule type" value="Genomic_DNA"/>
</dbReference>
<evidence type="ECO:0000256" key="2">
    <source>
        <dbReference type="ARBA" id="ARBA00023125"/>
    </source>
</evidence>
<dbReference type="GO" id="GO:0003677">
    <property type="term" value="F:DNA binding"/>
    <property type="evidence" value="ECO:0007669"/>
    <property type="project" value="UniProtKB-KW"/>
</dbReference>
<keyword evidence="2 4" id="KW-0238">DNA-binding</keyword>
<dbReference type="Pfam" id="PF00216">
    <property type="entry name" value="Bac_DNA_binding"/>
    <property type="match status" value="1"/>
</dbReference>
<keyword evidence="5" id="KW-1185">Reference proteome</keyword>
<dbReference type="SMART" id="SM00411">
    <property type="entry name" value="BHL"/>
    <property type="match status" value="1"/>
</dbReference>
<evidence type="ECO:0000313" key="5">
    <source>
        <dbReference type="Proteomes" id="UP001207252"/>
    </source>
</evidence>
<evidence type="ECO:0000256" key="3">
    <source>
        <dbReference type="RuleBase" id="RU003939"/>
    </source>
</evidence>
<evidence type="ECO:0000256" key="1">
    <source>
        <dbReference type="ARBA" id="ARBA00023067"/>
    </source>
</evidence>
<reference evidence="4 5" key="1">
    <citation type="journal article" date="2020" name="Int. J. Syst. Evol. Microbiol.">
        <title>Ureaplasma miroungigenitalium sp. nov. isolated from northern elephant seals (Mirounga angustirostris) and Ureaplasma zalophigenitalium sp. nov. isolated from California sea lions (Zalophus californianus).</title>
        <authorList>
            <person name="Volokhov D.V."/>
            <person name="Gulland F.M."/>
            <person name="Gao Y."/>
            <person name="Chizhikov V.E."/>
        </authorList>
    </citation>
    <scope>NUCLEOTIDE SEQUENCE [LARGE SCALE GENOMIC DNA]</scope>
    <source>
        <strain evidence="4 5">CSL7644-GEN</strain>
    </source>
</reference>
<accession>A0ABT3BP16</accession>
<dbReference type="RefSeq" id="WP_263817798.1">
    <property type="nucleotide sequence ID" value="NZ_JAOXHJ010000002.1"/>
</dbReference>
<dbReference type="PANTHER" id="PTHR33175:SF3">
    <property type="entry name" value="DNA-BINDING PROTEIN HU-BETA"/>
    <property type="match status" value="1"/>
</dbReference>
<dbReference type="SUPFAM" id="SSF47729">
    <property type="entry name" value="IHF-like DNA-binding proteins"/>
    <property type="match status" value="1"/>
</dbReference>
<proteinExistence type="inferred from homology"/>
<comment type="caution">
    <text evidence="4">The sequence shown here is derived from an EMBL/GenBank/DDBJ whole genome shotgun (WGS) entry which is preliminary data.</text>
</comment>
<organism evidence="4 5">
    <name type="scientific">Ureaplasma zalophigenitalium</name>
    <dbReference type="NCBI Taxonomy" id="907723"/>
    <lineage>
        <taxon>Bacteria</taxon>
        <taxon>Bacillati</taxon>
        <taxon>Mycoplasmatota</taxon>
        <taxon>Mycoplasmoidales</taxon>
        <taxon>Mycoplasmoidaceae</taxon>
        <taxon>Ureaplasma</taxon>
    </lineage>
</organism>
<name>A0ABT3BP16_9BACT</name>
<evidence type="ECO:0000313" key="4">
    <source>
        <dbReference type="EMBL" id="MCV3753994.1"/>
    </source>
</evidence>
<dbReference type="PANTHER" id="PTHR33175">
    <property type="entry name" value="DNA-BINDING PROTEIN HU"/>
    <property type="match status" value="1"/>
</dbReference>
<keyword evidence="1" id="KW-0226">DNA condensation</keyword>
<dbReference type="InterPro" id="IPR010992">
    <property type="entry name" value="IHF-like_DNA-bd_dom_sf"/>
</dbReference>
<dbReference type="Gene3D" id="4.10.520.10">
    <property type="entry name" value="IHF-like DNA-binding proteins"/>
    <property type="match status" value="1"/>
</dbReference>
<gene>
    <name evidence="4" type="ORF">OF365_01255</name>
</gene>
<dbReference type="CDD" id="cd00591">
    <property type="entry name" value="HU_IHF"/>
    <property type="match status" value="1"/>
</dbReference>
<sequence>MSNQLKPLTRSQIINQVSKMINQDNKTTKQILETYENFLILELARTGVVSLGKIGKFKLSTRKERKGINVFTGEKLIIPEKTVPKFAFSKGIKEIVNVDLQVTDDSIEYEEDEIDSTSGDEFVTETIIEKQE</sequence>
<comment type="similarity">
    <text evidence="3">Belongs to the bacterial histone-like protein family.</text>
</comment>
<protein>
    <submittedName>
        <fullName evidence="4">HU family DNA-binding protein</fullName>
    </submittedName>
</protein>
<dbReference type="InterPro" id="IPR000119">
    <property type="entry name" value="Hist_DNA-bd"/>
</dbReference>